<evidence type="ECO:0000313" key="2">
    <source>
        <dbReference type="Proteomes" id="UP000051530"/>
    </source>
</evidence>
<name>A0A0R0LY54_9MICR</name>
<accession>A0A0R0LY54</accession>
<evidence type="ECO:0000313" key="1">
    <source>
        <dbReference type="EMBL" id="KRH94220.1"/>
    </source>
</evidence>
<comment type="caution">
    <text evidence="1">The sequence shown here is derived from an EMBL/GenBank/DDBJ whole genome shotgun (WGS) entry which is preliminary data.</text>
</comment>
<dbReference type="Proteomes" id="UP000051530">
    <property type="component" value="Unassembled WGS sequence"/>
</dbReference>
<dbReference type="EMBL" id="LGUB01000114">
    <property type="protein sequence ID" value="KRH94220.1"/>
    <property type="molecule type" value="Genomic_DNA"/>
</dbReference>
<keyword evidence="2" id="KW-1185">Reference proteome</keyword>
<sequence>MWGLIVNVIRWLGYENDITQAHITRKPWPFKYNLDEFEMEDDNMKLKSYFMTLGEMKCFNSNISITLPYIKRLFYMSRSEGIEFSKFLENDFPFYIRFYSTQGFEAKLKQNKKFDIKHDYLQSNIFKFKESKLAKTISQLSLFLSCEEFLKVMNDEISKNPLSIFKFLLYLVNMKKSPYDSDKKFELDIRMAVVHFAVYFTLKVDIRDNVISYDQIFGLFSDSLLNKMVLSKIRKKDNPAETYFYILGYPSELFVLQESKNVLVPSDDEFWDRIETVQNAIKLRNSINLTKPVTMIKIKEKTYKLRAGILQITMGDELEYYSQFPVKFSTDENDTIRVTLYKHGEKMNGPDFEESWENFSDLLYLIDE</sequence>
<proteinExistence type="predicted"/>
<dbReference type="VEuPathDB" id="MicrosporidiaDB:M153_3340007368"/>
<protein>
    <submittedName>
        <fullName evidence="1">Uncharacterized protein</fullName>
    </submittedName>
</protein>
<dbReference type="AlphaFoldDB" id="A0A0R0LY54"/>
<gene>
    <name evidence="1" type="ORF">M153_3340007368</name>
</gene>
<reference evidence="1 2" key="1">
    <citation type="submission" date="2015-07" db="EMBL/GenBank/DDBJ databases">
        <title>The genome of Pseudoloma neurophilia, a relevant intracellular parasite of the zebrafish.</title>
        <authorList>
            <person name="Ndikumana S."/>
            <person name="Pelin A."/>
            <person name="Sanders J."/>
            <person name="Corradi N."/>
        </authorList>
    </citation>
    <scope>NUCLEOTIDE SEQUENCE [LARGE SCALE GENOMIC DNA]</scope>
    <source>
        <strain evidence="1 2">MK1</strain>
    </source>
</reference>
<organism evidence="1 2">
    <name type="scientific">Pseudoloma neurophilia</name>
    <dbReference type="NCBI Taxonomy" id="146866"/>
    <lineage>
        <taxon>Eukaryota</taxon>
        <taxon>Fungi</taxon>
        <taxon>Fungi incertae sedis</taxon>
        <taxon>Microsporidia</taxon>
        <taxon>Pseudoloma</taxon>
    </lineage>
</organism>